<feature type="transmembrane region" description="Helical" evidence="7">
    <location>
        <begin position="85"/>
        <end position="102"/>
    </location>
</feature>
<keyword evidence="6 7" id="KW-0472">Membrane</keyword>
<dbReference type="Pfam" id="PF02397">
    <property type="entry name" value="Bac_transf"/>
    <property type="match status" value="1"/>
</dbReference>
<dbReference type="InterPro" id="IPR017475">
    <property type="entry name" value="EPS_sugar_tfrase"/>
</dbReference>
<evidence type="ECO:0000259" key="8">
    <source>
        <dbReference type="Pfam" id="PF02397"/>
    </source>
</evidence>
<dbReference type="PANTHER" id="PTHR30576:SF0">
    <property type="entry name" value="UNDECAPRENYL-PHOSPHATE N-ACETYLGALACTOSAMINYL 1-PHOSPHATE TRANSFERASE-RELATED"/>
    <property type="match status" value="1"/>
</dbReference>
<dbReference type="Proteomes" id="UP001143307">
    <property type="component" value="Unassembled WGS sequence"/>
</dbReference>
<evidence type="ECO:0000256" key="4">
    <source>
        <dbReference type="ARBA" id="ARBA00022692"/>
    </source>
</evidence>
<evidence type="ECO:0000256" key="7">
    <source>
        <dbReference type="SAM" id="Phobius"/>
    </source>
</evidence>
<sequence length="464" mass="53166">MQRSGYLHEHSDLLLWVMRASDLLLSLLSCIVAYFIVFSDSSPPSFLLYQVAVIMALLLQLVTFQASELYRAWRGEYQLEEFTQLLLAWTIVFGTLIFLSVITKTSANFSRAWLLMWFTCGYGALMVQRFVLRRILRRMRARGFNLRHIVIIAEGKTGAKVFNQLRETPEAGFNILGYYSSSPPPPAPDSIATGSLEQGIQFVAHHHVDQIWLAMPLREENLIEEIMARLRYVTADIRLVPDLFGYRLINHSISSVAGMSVINLSVTPMDGINRWIKALEDKATSLLILVLISPLMLLIALAVKLSSRGPVFYKQTRLSWNGREFEMYKFRTMPVNAEDKSGPVWATSGEKRTTNVGRFLRKSSLDELPQFWNVLKGDMSIVGPRPERKVFVERFKDEIPSYMQKHMVKAGITGWAQVNGWRGDTDLQKRVEHDLYYIDNWSLGLDLKIIFLTLSRGFVHKNAY</sequence>
<evidence type="ECO:0000313" key="10">
    <source>
        <dbReference type="Proteomes" id="UP001143307"/>
    </source>
</evidence>
<reference evidence="9" key="1">
    <citation type="submission" date="2019-02" db="EMBL/GenBank/DDBJ databases">
        <authorList>
            <person name="Li S.-H."/>
        </authorList>
    </citation>
    <scope>NUCLEOTIDE SEQUENCE</scope>
    <source>
        <strain evidence="9">IMCC8485</strain>
    </source>
</reference>
<evidence type="ECO:0000256" key="5">
    <source>
        <dbReference type="ARBA" id="ARBA00022989"/>
    </source>
</evidence>
<comment type="subcellular location">
    <subcellularLocation>
        <location evidence="1">Membrane</location>
        <topology evidence="1">Multi-pass membrane protein</topology>
    </subcellularLocation>
</comment>
<feature type="transmembrane region" description="Helical" evidence="7">
    <location>
        <begin position="114"/>
        <end position="132"/>
    </location>
</feature>
<proteinExistence type="inferred from homology"/>
<evidence type="ECO:0000256" key="2">
    <source>
        <dbReference type="ARBA" id="ARBA00006464"/>
    </source>
</evidence>
<evidence type="ECO:0000256" key="3">
    <source>
        <dbReference type="ARBA" id="ARBA00022679"/>
    </source>
</evidence>
<organism evidence="9 10">
    <name type="scientific">Candidatus Seongchinamella marina</name>
    <dbReference type="NCBI Taxonomy" id="2518990"/>
    <lineage>
        <taxon>Bacteria</taxon>
        <taxon>Pseudomonadati</taxon>
        <taxon>Pseudomonadota</taxon>
        <taxon>Gammaproteobacteria</taxon>
        <taxon>Cellvibrionales</taxon>
        <taxon>Halieaceae</taxon>
        <taxon>Seongchinamella</taxon>
    </lineage>
</organism>
<gene>
    <name evidence="9" type="ORF">EYC87_18505</name>
</gene>
<dbReference type="Gene3D" id="3.40.50.720">
    <property type="entry name" value="NAD(P)-binding Rossmann-like Domain"/>
    <property type="match status" value="1"/>
</dbReference>
<keyword evidence="5 7" id="KW-1133">Transmembrane helix</keyword>
<dbReference type="PANTHER" id="PTHR30576">
    <property type="entry name" value="COLANIC BIOSYNTHESIS UDP-GLUCOSE LIPID CARRIER TRANSFERASE"/>
    <property type="match status" value="1"/>
</dbReference>
<feature type="transmembrane region" description="Helical" evidence="7">
    <location>
        <begin position="286"/>
        <end position="305"/>
    </location>
</feature>
<evidence type="ECO:0000256" key="1">
    <source>
        <dbReference type="ARBA" id="ARBA00004141"/>
    </source>
</evidence>
<dbReference type="GO" id="GO:0089702">
    <property type="term" value="F:undecaprenyl-phosphate glucose phosphotransferase activity"/>
    <property type="evidence" value="ECO:0007669"/>
    <property type="project" value="UniProtKB-EC"/>
</dbReference>
<protein>
    <submittedName>
        <fullName evidence="9">Undecaprenyl-phosphate glucose phosphotransferase</fullName>
        <ecNumber evidence="9">2.7.8.31</ecNumber>
    </submittedName>
</protein>
<comment type="similarity">
    <text evidence="2">Belongs to the bacterial sugar transferase family.</text>
</comment>
<dbReference type="InterPro" id="IPR003362">
    <property type="entry name" value="Bact_transf"/>
</dbReference>
<keyword evidence="3 9" id="KW-0808">Transferase</keyword>
<evidence type="ECO:0000313" key="9">
    <source>
        <dbReference type="EMBL" id="MCX2975577.1"/>
    </source>
</evidence>
<feature type="transmembrane region" description="Helical" evidence="7">
    <location>
        <begin position="20"/>
        <end position="39"/>
    </location>
</feature>
<feature type="transmembrane region" description="Helical" evidence="7">
    <location>
        <begin position="45"/>
        <end position="64"/>
    </location>
</feature>
<dbReference type="EC" id="2.7.8.31" evidence="9"/>
<dbReference type="Pfam" id="PF13727">
    <property type="entry name" value="CoA_binding_3"/>
    <property type="match status" value="1"/>
</dbReference>
<dbReference type="NCBIfam" id="TIGR03025">
    <property type="entry name" value="EPS_sugtrans"/>
    <property type="match status" value="1"/>
</dbReference>
<comment type="caution">
    <text evidence="9">The sequence shown here is derived from an EMBL/GenBank/DDBJ whole genome shotgun (WGS) entry which is preliminary data.</text>
</comment>
<keyword evidence="10" id="KW-1185">Reference proteome</keyword>
<accession>A0ABT3T006</accession>
<name>A0ABT3T006_9GAMM</name>
<feature type="domain" description="Bacterial sugar transferase" evidence="8">
    <location>
        <begin position="277"/>
        <end position="456"/>
    </location>
</feature>
<dbReference type="EMBL" id="SHNP01000009">
    <property type="protein sequence ID" value="MCX2975577.1"/>
    <property type="molecule type" value="Genomic_DNA"/>
</dbReference>
<evidence type="ECO:0000256" key="6">
    <source>
        <dbReference type="ARBA" id="ARBA00023136"/>
    </source>
</evidence>
<keyword evidence="4 7" id="KW-0812">Transmembrane</keyword>
<dbReference type="NCBIfam" id="TIGR03023">
    <property type="entry name" value="WcaJ_sugtrans"/>
    <property type="match status" value="1"/>
</dbReference>
<dbReference type="InterPro" id="IPR017473">
    <property type="entry name" value="Undecaprenyl-P_gluc_Ptfrase"/>
</dbReference>